<dbReference type="InterPro" id="IPR058532">
    <property type="entry name" value="YjbR/MT2646/Rv2570-like"/>
</dbReference>
<organism evidence="1 2">
    <name type="scientific">Mycolicibacterium sediminis</name>
    <dbReference type="NCBI Taxonomy" id="1286180"/>
    <lineage>
        <taxon>Bacteria</taxon>
        <taxon>Bacillati</taxon>
        <taxon>Actinomycetota</taxon>
        <taxon>Actinomycetes</taxon>
        <taxon>Mycobacteriales</taxon>
        <taxon>Mycobacteriaceae</taxon>
        <taxon>Mycolicibacterium</taxon>
    </lineage>
</organism>
<sequence length="112" mass="12533">MNRARAIALGLPEATEADHHGIASFRVRGKIFATVPDDRHLRIMLDENGIRSVTAEFPSVCHEYYWGEKLACVVVAIEAASTGLLRELLEDAYRRKAPVSLARQINIAEHEH</sequence>
<accession>A0A7I7QLK5</accession>
<dbReference type="InterPro" id="IPR038056">
    <property type="entry name" value="YjbR-like_sf"/>
</dbReference>
<dbReference type="Proteomes" id="UP000467193">
    <property type="component" value="Chromosome"/>
</dbReference>
<gene>
    <name evidence="1" type="ORF">MSEDJ_13190</name>
</gene>
<evidence type="ECO:0000313" key="1">
    <source>
        <dbReference type="EMBL" id="BBY27223.1"/>
    </source>
</evidence>
<protein>
    <recommendedName>
        <fullName evidence="3">MmcQ/YjbR family DNA-binding protein</fullName>
    </recommendedName>
</protein>
<name>A0A7I7QLK5_9MYCO</name>
<reference evidence="1 2" key="1">
    <citation type="journal article" date="2019" name="Emerg. Microbes Infect.">
        <title>Comprehensive subspecies identification of 175 nontuberculous mycobacteria species based on 7547 genomic profiles.</title>
        <authorList>
            <person name="Matsumoto Y."/>
            <person name="Kinjo T."/>
            <person name="Motooka D."/>
            <person name="Nabeya D."/>
            <person name="Jung N."/>
            <person name="Uechi K."/>
            <person name="Horii T."/>
            <person name="Iida T."/>
            <person name="Fujita J."/>
            <person name="Nakamura S."/>
        </authorList>
    </citation>
    <scope>NUCLEOTIDE SEQUENCE [LARGE SCALE GENOMIC DNA]</scope>
    <source>
        <strain evidence="1 2">JCM 17899</strain>
    </source>
</reference>
<dbReference type="KEGG" id="msei:MSEDJ_13190"/>
<proteinExistence type="predicted"/>
<dbReference type="EMBL" id="AP022588">
    <property type="protein sequence ID" value="BBY27223.1"/>
    <property type="molecule type" value="Genomic_DNA"/>
</dbReference>
<keyword evidence="2" id="KW-1185">Reference proteome</keyword>
<dbReference type="AlphaFoldDB" id="A0A7I7QLK5"/>
<dbReference type="Pfam" id="PF04237">
    <property type="entry name" value="YjbR"/>
    <property type="match status" value="1"/>
</dbReference>
<dbReference type="SUPFAM" id="SSF142906">
    <property type="entry name" value="YjbR-like"/>
    <property type="match status" value="1"/>
</dbReference>
<dbReference type="Gene3D" id="3.90.1150.30">
    <property type="match status" value="1"/>
</dbReference>
<dbReference type="RefSeq" id="WP_163796135.1">
    <property type="nucleotide sequence ID" value="NZ_AP022588.1"/>
</dbReference>
<evidence type="ECO:0000313" key="2">
    <source>
        <dbReference type="Proteomes" id="UP000467193"/>
    </source>
</evidence>
<evidence type="ECO:0008006" key="3">
    <source>
        <dbReference type="Google" id="ProtNLM"/>
    </source>
</evidence>